<comment type="caution">
    <text evidence="1">The sequence shown here is derived from an EMBL/GenBank/DDBJ whole genome shotgun (WGS) entry which is preliminary data.</text>
</comment>
<evidence type="ECO:0000313" key="2">
    <source>
        <dbReference type="Proteomes" id="UP001234602"/>
    </source>
</evidence>
<sequence length="53" mass="6029">MSEDGKYARLNVEVGKDLKKRTKNYCTDQEMTLKDFVTLALESTLDELEGETA</sequence>
<dbReference type="EMBL" id="JAUCEY010000007">
    <property type="protein sequence ID" value="MDM5451040.1"/>
    <property type="molecule type" value="Genomic_DNA"/>
</dbReference>
<gene>
    <name evidence="1" type="ORF">QUF89_02105</name>
</gene>
<evidence type="ECO:0000313" key="1">
    <source>
        <dbReference type="EMBL" id="MDM5451040.1"/>
    </source>
</evidence>
<dbReference type="SUPFAM" id="SSF47598">
    <property type="entry name" value="Ribbon-helix-helix"/>
    <property type="match status" value="1"/>
</dbReference>
<dbReference type="Proteomes" id="UP001234602">
    <property type="component" value="Unassembled WGS sequence"/>
</dbReference>
<dbReference type="RefSeq" id="WP_289319207.1">
    <property type="nucleotide sequence ID" value="NZ_JAUCEY010000007.1"/>
</dbReference>
<evidence type="ECO:0008006" key="3">
    <source>
        <dbReference type="Google" id="ProtNLM"/>
    </source>
</evidence>
<dbReference type="GO" id="GO:0006355">
    <property type="term" value="P:regulation of DNA-templated transcription"/>
    <property type="evidence" value="ECO:0007669"/>
    <property type="project" value="InterPro"/>
</dbReference>
<accession>A0AAW7I689</accession>
<organism evidence="1 2">
    <name type="scientific">Peribacillus simplex</name>
    <dbReference type="NCBI Taxonomy" id="1478"/>
    <lineage>
        <taxon>Bacteria</taxon>
        <taxon>Bacillati</taxon>
        <taxon>Bacillota</taxon>
        <taxon>Bacilli</taxon>
        <taxon>Bacillales</taxon>
        <taxon>Bacillaceae</taxon>
        <taxon>Peribacillus</taxon>
    </lineage>
</organism>
<reference evidence="1" key="1">
    <citation type="submission" date="2023-06" db="EMBL/GenBank/DDBJ databases">
        <title>Comparative genomics of Bacillaceae isolates and their secondary metabolite potential.</title>
        <authorList>
            <person name="Song L."/>
            <person name="Nielsen L.J."/>
            <person name="Mohite O."/>
            <person name="Xu X."/>
            <person name="Weber T."/>
            <person name="Kovacs A.T."/>
        </authorList>
    </citation>
    <scope>NUCLEOTIDE SEQUENCE</scope>
    <source>
        <strain evidence="1">D8_B_37</strain>
    </source>
</reference>
<dbReference type="AlphaFoldDB" id="A0AAW7I689"/>
<dbReference type="InterPro" id="IPR013321">
    <property type="entry name" value="Arc_rbn_hlx_hlx"/>
</dbReference>
<dbReference type="Gene3D" id="1.10.1220.10">
    <property type="entry name" value="Met repressor-like"/>
    <property type="match status" value="1"/>
</dbReference>
<proteinExistence type="predicted"/>
<protein>
    <recommendedName>
        <fullName evidence="3">CopG family transcriptional regulator</fullName>
    </recommendedName>
</protein>
<name>A0AAW7I689_9BACI</name>
<dbReference type="InterPro" id="IPR010985">
    <property type="entry name" value="Ribbon_hlx_hlx"/>
</dbReference>